<evidence type="ECO:0000256" key="7">
    <source>
        <dbReference type="ARBA" id="ARBA00022898"/>
    </source>
</evidence>
<dbReference type="InterPro" id="IPR003739">
    <property type="entry name" value="Lys_aminomutase/Glu_NH3_mut"/>
</dbReference>
<gene>
    <name evidence="11" type="ORF">FM038_016030</name>
</gene>
<dbReference type="InterPro" id="IPR007197">
    <property type="entry name" value="rSAM"/>
</dbReference>
<evidence type="ECO:0000259" key="10">
    <source>
        <dbReference type="PROSITE" id="PS51918"/>
    </source>
</evidence>
<evidence type="ECO:0000256" key="5">
    <source>
        <dbReference type="ARBA" id="ARBA00022691"/>
    </source>
</evidence>
<evidence type="ECO:0000313" key="11">
    <source>
        <dbReference type="EMBL" id="QPG58757.1"/>
    </source>
</evidence>
<evidence type="ECO:0000256" key="4">
    <source>
        <dbReference type="ARBA" id="ARBA00022485"/>
    </source>
</evidence>
<dbReference type="PROSITE" id="PS51918">
    <property type="entry name" value="RADICAL_SAM"/>
    <property type="match status" value="1"/>
</dbReference>
<dbReference type="Gene3D" id="3.20.20.70">
    <property type="entry name" value="Aldolase class I"/>
    <property type="match status" value="1"/>
</dbReference>
<name>A0ABX6V7Z1_9GAMM</name>
<evidence type="ECO:0000256" key="8">
    <source>
        <dbReference type="ARBA" id="ARBA00023004"/>
    </source>
</evidence>
<dbReference type="InterPro" id="IPR013785">
    <property type="entry name" value="Aldolase_TIM"/>
</dbReference>
<keyword evidence="8" id="KW-0408">Iron</keyword>
<evidence type="ECO:0000256" key="9">
    <source>
        <dbReference type="ARBA" id="ARBA00023014"/>
    </source>
</evidence>
<dbReference type="PANTHER" id="PTHR30538:SF0">
    <property type="entry name" value="L-LYSINE 2,3-AMINOMUTASE AQ_1632-RELATED"/>
    <property type="match status" value="1"/>
</dbReference>
<dbReference type="Proteomes" id="UP000316416">
    <property type="component" value="Chromosome"/>
</dbReference>
<comment type="similarity">
    <text evidence="3">Belongs to the radical SAM superfamily. KamA family.</text>
</comment>
<keyword evidence="6" id="KW-0479">Metal-binding</keyword>
<dbReference type="PANTHER" id="PTHR30538">
    <property type="entry name" value="LYSINE 2,3-AMINOMUTASE-RELATED"/>
    <property type="match status" value="1"/>
</dbReference>
<evidence type="ECO:0000256" key="6">
    <source>
        <dbReference type="ARBA" id="ARBA00022723"/>
    </source>
</evidence>
<dbReference type="InterPro" id="IPR058240">
    <property type="entry name" value="rSAM_sf"/>
</dbReference>
<dbReference type="SFLD" id="SFLDS00029">
    <property type="entry name" value="Radical_SAM"/>
    <property type="match status" value="1"/>
</dbReference>
<dbReference type="RefSeq" id="WP_142874377.1">
    <property type="nucleotide sequence ID" value="NZ_CP045503.2"/>
</dbReference>
<keyword evidence="12" id="KW-1185">Reference proteome</keyword>
<keyword evidence="4" id="KW-0004">4Fe-4S</keyword>
<evidence type="ECO:0000256" key="2">
    <source>
        <dbReference type="ARBA" id="ARBA00001966"/>
    </source>
</evidence>
<accession>A0ABX6V7Z1</accession>
<protein>
    <submittedName>
        <fullName evidence="11">Radical SAM protein</fullName>
    </submittedName>
</protein>
<keyword evidence="9" id="KW-0411">Iron-sulfur</keyword>
<comment type="cofactor">
    <cofactor evidence="2">
        <name>[4Fe-4S] cluster</name>
        <dbReference type="ChEBI" id="CHEBI:49883"/>
    </cofactor>
</comment>
<feature type="domain" description="Radical SAM core" evidence="10">
    <location>
        <begin position="78"/>
        <end position="291"/>
    </location>
</feature>
<evidence type="ECO:0000256" key="1">
    <source>
        <dbReference type="ARBA" id="ARBA00001933"/>
    </source>
</evidence>
<organism evidence="11 12">
    <name type="scientific">Shewanella eurypsychrophilus</name>
    <dbReference type="NCBI Taxonomy" id="2593656"/>
    <lineage>
        <taxon>Bacteria</taxon>
        <taxon>Pseudomonadati</taxon>
        <taxon>Pseudomonadota</taxon>
        <taxon>Gammaproteobacteria</taxon>
        <taxon>Alteromonadales</taxon>
        <taxon>Shewanellaceae</taxon>
        <taxon>Shewanella</taxon>
    </lineage>
</organism>
<dbReference type="Pfam" id="PF04055">
    <property type="entry name" value="Radical_SAM"/>
    <property type="match status" value="1"/>
</dbReference>
<evidence type="ECO:0000313" key="12">
    <source>
        <dbReference type="Proteomes" id="UP000316416"/>
    </source>
</evidence>
<dbReference type="SUPFAM" id="SSF102114">
    <property type="entry name" value="Radical SAM enzymes"/>
    <property type="match status" value="1"/>
</dbReference>
<dbReference type="EMBL" id="CP045503">
    <property type="protein sequence ID" value="QPG58757.1"/>
    <property type="molecule type" value="Genomic_DNA"/>
</dbReference>
<evidence type="ECO:0000256" key="3">
    <source>
        <dbReference type="ARBA" id="ARBA00008703"/>
    </source>
</evidence>
<dbReference type="CDD" id="cd01335">
    <property type="entry name" value="Radical_SAM"/>
    <property type="match status" value="1"/>
</dbReference>
<sequence>MAGLVNGVFRPKVSKYLRQLIKHVQETEGEDSGAYKALVNQYVYSEKEEEKHEEVNLKHYEAIVEEDDSKGLPKGIERLYRRQLVIDITMVCAAHCRYCLRAYYDTSQLKKSDIDRIVEYCAKDINLKEVLVTGGDPFMVPNLLKYLITTLVEKAPNIKVVRIGTRVPVQEPKMLNDEMFSFLKNYSKSLMIEVAIQINHPIELQPVTLEILRKLQDSGVRIYSQNVLLKDVNDDIDTLITLYDELRYLGIEAHYLFHSIPMKGTNHLRTSVAKGLKLIKQLTSSGMISGRVKPTYALMTYIGKVTLYDGTILKKDDSGYLHIKTNYRVSDRQIWNETYQLPKDQAYEDEDGFIIAKYLDGDDHTHIAVNLIDGDK</sequence>
<reference evidence="11" key="1">
    <citation type="submission" date="2021-07" db="EMBL/GenBank/DDBJ databases">
        <title>Shewanella sp. YLB-07 whole genome sequence.</title>
        <authorList>
            <person name="Yu L."/>
        </authorList>
    </citation>
    <scope>NUCLEOTIDE SEQUENCE</scope>
    <source>
        <strain evidence="11">YLB-08</strain>
    </source>
</reference>
<comment type="cofactor">
    <cofactor evidence="1">
        <name>pyridoxal 5'-phosphate</name>
        <dbReference type="ChEBI" id="CHEBI:597326"/>
    </cofactor>
</comment>
<keyword evidence="7" id="KW-0663">Pyridoxal phosphate</keyword>
<keyword evidence="5" id="KW-0949">S-adenosyl-L-methionine</keyword>
<proteinExistence type="inferred from homology"/>